<dbReference type="Pfam" id="PF00400">
    <property type="entry name" value="WD40"/>
    <property type="match status" value="4"/>
</dbReference>
<dbReference type="Proteomes" id="UP000250266">
    <property type="component" value="Unassembled WGS sequence"/>
</dbReference>
<dbReference type="GO" id="GO:0030687">
    <property type="term" value="C:preribosome, large subunit precursor"/>
    <property type="evidence" value="ECO:0007669"/>
    <property type="project" value="UniProtKB-UniRule"/>
</dbReference>
<reference evidence="9 10" key="1">
    <citation type="journal article" date="2016" name="Nat. Commun.">
        <title>Ectomycorrhizal ecology is imprinted in the genome of the dominant symbiotic fungus Cenococcum geophilum.</title>
        <authorList>
            <consortium name="DOE Joint Genome Institute"/>
            <person name="Peter M."/>
            <person name="Kohler A."/>
            <person name="Ohm R.A."/>
            <person name="Kuo A."/>
            <person name="Krutzmann J."/>
            <person name="Morin E."/>
            <person name="Arend M."/>
            <person name="Barry K.W."/>
            <person name="Binder M."/>
            <person name="Choi C."/>
            <person name="Clum A."/>
            <person name="Copeland A."/>
            <person name="Grisel N."/>
            <person name="Haridas S."/>
            <person name="Kipfer T."/>
            <person name="LaButti K."/>
            <person name="Lindquist E."/>
            <person name="Lipzen A."/>
            <person name="Maire R."/>
            <person name="Meier B."/>
            <person name="Mihaltcheva S."/>
            <person name="Molinier V."/>
            <person name="Murat C."/>
            <person name="Poggeler S."/>
            <person name="Quandt C.A."/>
            <person name="Sperisen C."/>
            <person name="Tritt A."/>
            <person name="Tisserant E."/>
            <person name="Crous P.W."/>
            <person name="Henrissat B."/>
            <person name="Nehls U."/>
            <person name="Egli S."/>
            <person name="Spatafora J.W."/>
            <person name="Grigoriev I.V."/>
            <person name="Martin F.M."/>
        </authorList>
    </citation>
    <scope>NUCLEOTIDE SEQUENCE [LARGE SCALE GENOMIC DNA]</scope>
    <source>
        <strain evidence="9 10">CBS 459.81</strain>
    </source>
</reference>
<dbReference type="EMBL" id="KV745262">
    <property type="protein sequence ID" value="OCK75908.1"/>
    <property type="molecule type" value="Genomic_DNA"/>
</dbReference>
<keyword evidence="10" id="KW-1185">Reference proteome</keyword>
<dbReference type="GO" id="GO:0070545">
    <property type="term" value="C:PeBoW complex"/>
    <property type="evidence" value="ECO:0007669"/>
    <property type="project" value="TreeGrafter"/>
</dbReference>
<dbReference type="PROSITE" id="PS50294">
    <property type="entry name" value="WD_REPEATS_REGION"/>
    <property type="match status" value="3"/>
</dbReference>
<evidence type="ECO:0000256" key="7">
    <source>
        <dbReference type="PROSITE-ProRule" id="PRU00221"/>
    </source>
</evidence>
<dbReference type="Pfam" id="PF08154">
    <property type="entry name" value="NLE"/>
    <property type="match status" value="1"/>
</dbReference>
<keyword evidence="5 6" id="KW-0539">Nucleus</keyword>
<evidence type="ECO:0000313" key="10">
    <source>
        <dbReference type="Proteomes" id="UP000250266"/>
    </source>
</evidence>
<dbReference type="PANTHER" id="PTHR19855">
    <property type="entry name" value="WD40 REPEAT PROTEIN 12, 37"/>
    <property type="match status" value="1"/>
</dbReference>
<dbReference type="SMART" id="SM00320">
    <property type="entry name" value="WD40"/>
    <property type="match status" value="7"/>
</dbReference>
<dbReference type="Gene3D" id="2.130.10.10">
    <property type="entry name" value="YVTN repeat-like/Quinoprotein amine dehydrogenase"/>
    <property type="match status" value="1"/>
</dbReference>
<dbReference type="PROSITE" id="PS00678">
    <property type="entry name" value="WD_REPEATS_1"/>
    <property type="match status" value="2"/>
</dbReference>
<evidence type="ECO:0000256" key="2">
    <source>
        <dbReference type="ARBA" id="ARBA00022552"/>
    </source>
</evidence>
<dbReference type="InterPro" id="IPR015943">
    <property type="entry name" value="WD40/YVTN_repeat-like_dom_sf"/>
</dbReference>
<dbReference type="InterPro" id="IPR019775">
    <property type="entry name" value="WD40_repeat_CS"/>
</dbReference>
<evidence type="ECO:0000313" key="9">
    <source>
        <dbReference type="EMBL" id="OCK75908.1"/>
    </source>
</evidence>
<evidence type="ECO:0000259" key="8">
    <source>
        <dbReference type="Pfam" id="PF08154"/>
    </source>
</evidence>
<dbReference type="InterPro" id="IPR036322">
    <property type="entry name" value="WD40_repeat_dom_sf"/>
</dbReference>
<dbReference type="InterPro" id="IPR020472">
    <property type="entry name" value="WD40_PAC1"/>
</dbReference>
<keyword evidence="3 7" id="KW-0853">WD repeat</keyword>
<evidence type="ECO:0000256" key="6">
    <source>
        <dbReference type="HAMAP-Rule" id="MF_03029"/>
    </source>
</evidence>
<dbReference type="OrthoDB" id="10251381at2759"/>
<feature type="repeat" description="WD" evidence="7">
    <location>
        <begin position="216"/>
        <end position="248"/>
    </location>
</feature>
<dbReference type="InterPro" id="IPR012972">
    <property type="entry name" value="NLE"/>
</dbReference>
<dbReference type="PRINTS" id="PR00320">
    <property type="entry name" value="GPROTEINBRPT"/>
</dbReference>
<comment type="subcellular location">
    <subcellularLocation>
        <location evidence="6">Nucleus</location>
        <location evidence="6">Nucleolus</location>
    </subcellularLocation>
    <subcellularLocation>
        <location evidence="6">Nucleus</location>
        <location evidence="6">Nucleoplasm</location>
    </subcellularLocation>
</comment>
<gene>
    <name evidence="6" type="primary">YTM1</name>
    <name evidence="9" type="ORF">K432DRAFT_307536</name>
</gene>
<dbReference type="GO" id="GO:0000463">
    <property type="term" value="P:maturation of LSU-rRNA from tricistronic rRNA transcript (SSU-rRNA, 5.8S rRNA, LSU-rRNA)"/>
    <property type="evidence" value="ECO:0007669"/>
    <property type="project" value="UniProtKB-UniRule"/>
</dbReference>
<dbReference type="InterPro" id="IPR001680">
    <property type="entry name" value="WD40_rpt"/>
</dbReference>
<comment type="similarity">
    <text evidence="6">Belongs to the WD repeat WDR12/YTM1 family.</text>
</comment>
<keyword evidence="2 6" id="KW-0698">rRNA processing</keyword>
<organism evidence="9 10">
    <name type="scientific">Lepidopterella palustris CBS 459.81</name>
    <dbReference type="NCBI Taxonomy" id="1314670"/>
    <lineage>
        <taxon>Eukaryota</taxon>
        <taxon>Fungi</taxon>
        <taxon>Dikarya</taxon>
        <taxon>Ascomycota</taxon>
        <taxon>Pezizomycotina</taxon>
        <taxon>Dothideomycetes</taxon>
        <taxon>Pleosporomycetidae</taxon>
        <taxon>Mytilinidiales</taxon>
        <taxon>Argynnaceae</taxon>
        <taxon>Lepidopterella</taxon>
    </lineage>
</organism>
<feature type="repeat" description="WD" evidence="7">
    <location>
        <begin position="293"/>
        <end position="335"/>
    </location>
</feature>
<dbReference type="SUPFAM" id="SSF50978">
    <property type="entry name" value="WD40 repeat-like"/>
    <property type="match status" value="1"/>
</dbReference>
<sequence length="489" mass="51827">MNTAADGLQTKVQIKLTTRHADIELPEDPGVLLVSTSVRRYGLSSLVNSLLQTPKPTPFEFLINGQFLRTSIDDFLTANGISAESTLTIEYTRALIPPKHVASLEHDDWVSAVDVLSRTSPAAWGDNNHVASGQERILSASYDGLLRVWNMSGDLLATSTQPNNGGRVTSLKTAKFLSPTQLVAGGLDMTLRLYTYTEDSFPSSSSQGSITPTLELYSHKSSIESLAFHPSTPTRLLTASSDTTIAIWTTNPSLAPPAPPALLPSSTAISNKRLKSSKQSSDTLPRRGPLALLTAHTAPVTSIIYSPSDSTIAYSASQDHTLRTWDLPTAGLVDTRTTGHSIHSLAALPALHLIAAGTSARHITLIDPRVSATKVAVMTLRGHSNAVVSLATDPWSEYGLVSGSHDGTCRIWDVRSVRTAQVAGGGGQVGESVYSIERESVAKGAKRVVGGEGVKVFGVCWDGEVGIVSCGEDKRVQVNRGNVGGGAES</sequence>
<comment type="function">
    <text evidence="6">Component of the NOP7 complex, which is required for maturation of the 25S and 5.8S ribosomal RNAs and formation of the 60S ribosome.</text>
</comment>
<feature type="repeat" description="WD" evidence="7">
    <location>
        <begin position="380"/>
        <end position="422"/>
    </location>
</feature>
<evidence type="ECO:0000256" key="1">
    <source>
        <dbReference type="ARBA" id="ARBA00022517"/>
    </source>
</evidence>
<evidence type="ECO:0000256" key="5">
    <source>
        <dbReference type="ARBA" id="ARBA00023242"/>
    </source>
</evidence>
<dbReference type="PANTHER" id="PTHR19855:SF11">
    <property type="entry name" value="RIBOSOME BIOGENESIS PROTEIN WDR12"/>
    <property type="match status" value="1"/>
</dbReference>
<proteinExistence type="inferred from homology"/>
<dbReference type="GO" id="GO:0043021">
    <property type="term" value="F:ribonucleoprotein complex binding"/>
    <property type="evidence" value="ECO:0007669"/>
    <property type="project" value="UniProtKB-UniRule"/>
</dbReference>
<keyword evidence="4" id="KW-0677">Repeat</keyword>
<dbReference type="HAMAP" id="MF_03029">
    <property type="entry name" value="WDR12"/>
    <property type="match status" value="1"/>
</dbReference>
<protein>
    <recommendedName>
        <fullName evidence="6">Ribosome biogenesis protein YTM1</fullName>
    </recommendedName>
</protein>
<feature type="domain" description="NLE" evidence="8">
    <location>
        <begin position="12"/>
        <end position="76"/>
    </location>
</feature>
<dbReference type="GO" id="GO:0005654">
    <property type="term" value="C:nucleoplasm"/>
    <property type="evidence" value="ECO:0007669"/>
    <property type="project" value="UniProtKB-SubCell"/>
</dbReference>
<dbReference type="InterPro" id="IPR028599">
    <property type="entry name" value="WDR12/Ytm1"/>
</dbReference>
<dbReference type="AlphaFoldDB" id="A0A8E2E290"/>
<evidence type="ECO:0000256" key="3">
    <source>
        <dbReference type="ARBA" id="ARBA00022574"/>
    </source>
</evidence>
<evidence type="ECO:0000256" key="4">
    <source>
        <dbReference type="ARBA" id="ARBA00022737"/>
    </source>
</evidence>
<dbReference type="GO" id="GO:0000466">
    <property type="term" value="P:maturation of 5.8S rRNA from tricistronic rRNA transcript (SSU-rRNA, 5.8S rRNA, LSU-rRNA)"/>
    <property type="evidence" value="ECO:0007669"/>
    <property type="project" value="UniProtKB-UniRule"/>
</dbReference>
<accession>A0A8E2E290</accession>
<comment type="subunit">
    <text evidence="6">Component of the NOP7 complex, composed of ERB1, NOP7 and YTM1. Within the NOP7 complex ERB1 appears to interact directly with NOP7 and YTM1. The NOP7 complex also associates with the 66S pre-ribosome.</text>
</comment>
<dbReference type="PROSITE" id="PS50082">
    <property type="entry name" value="WD_REPEATS_2"/>
    <property type="match status" value="3"/>
</dbReference>
<name>A0A8E2E290_9PEZI</name>
<keyword evidence="1 6" id="KW-0690">Ribosome biogenesis</keyword>